<dbReference type="EMBL" id="AOLY01000007">
    <property type="protein sequence ID" value="EMA33453.1"/>
    <property type="molecule type" value="Genomic_DNA"/>
</dbReference>
<keyword evidence="5" id="KW-1185">Reference proteome</keyword>
<dbReference type="GO" id="GO:0000272">
    <property type="term" value="P:polysaccharide catabolic process"/>
    <property type="evidence" value="ECO:0007669"/>
    <property type="project" value="InterPro"/>
</dbReference>
<feature type="transmembrane region" description="Helical" evidence="2">
    <location>
        <begin position="418"/>
        <end position="437"/>
    </location>
</feature>
<dbReference type="Gene3D" id="2.60.40.10">
    <property type="entry name" value="Immunoglobulins"/>
    <property type="match status" value="1"/>
</dbReference>
<feature type="compositionally biased region" description="Polar residues" evidence="1">
    <location>
        <begin position="354"/>
        <end position="378"/>
    </location>
</feature>
<feature type="compositionally biased region" description="Low complexity" evidence="1">
    <location>
        <begin position="170"/>
        <end position="195"/>
    </location>
</feature>
<dbReference type="OrthoDB" id="222638at2157"/>
<keyword evidence="2" id="KW-0472">Membrane</keyword>
<dbReference type="Proteomes" id="UP000011524">
    <property type="component" value="Unassembled WGS sequence"/>
</dbReference>
<dbReference type="AlphaFoldDB" id="M0LK69"/>
<dbReference type="InterPro" id="IPR002102">
    <property type="entry name" value="Cohesin_dom"/>
</dbReference>
<feature type="region of interest" description="Disordered" evidence="1">
    <location>
        <begin position="145"/>
        <end position="249"/>
    </location>
</feature>
<dbReference type="RefSeq" id="WP_004590927.1">
    <property type="nucleotide sequence ID" value="NZ_AOLY01000007.1"/>
</dbReference>
<evidence type="ECO:0000256" key="1">
    <source>
        <dbReference type="SAM" id="MobiDB-lite"/>
    </source>
</evidence>
<reference evidence="4 5" key="1">
    <citation type="journal article" date="2014" name="PLoS Genet.">
        <title>Phylogenetically driven sequencing of extremely halophilic archaea reveals strategies for static and dynamic osmo-response.</title>
        <authorList>
            <person name="Becker E.A."/>
            <person name="Seitzer P.M."/>
            <person name="Tritt A."/>
            <person name="Larsen D."/>
            <person name="Krusor M."/>
            <person name="Yao A.I."/>
            <person name="Wu D."/>
            <person name="Madern D."/>
            <person name="Eisen J.A."/>
            <person name="Darling A.E."/>
            <person name="Facciotti M.T."/>
        </authorList>
    </citation>
    <scope>NUCLEOTIDE SEQUENCE [LARGE SCALE GENOMIC DNA]</scope>
    <source>
        <strain evidence="5">ATCC 49778 / DSM 6131 / JCM 7785 / NBRC 101032 / NCIMB 13157 / TR-1</strain>
    </source>
</reference>
<feature type="compositionally biased region" description="Gly residues" evidence="1">
    <location>
        <begin position="231"/>
        <end position="242"/>
    </location>
</feature>
<keyword evidence="2" id="KW-1133">Transmembrane helix</keyword>
<gene>
    <name evidence="4" type="ORF">C444_03432</name>
</gene>
<dbReference type="PATRIC" id="fig|1227453.3.peg.685"/>
<dbReference type="eggNOG" id="arCOG06150">
    <property type="taxonomic scope" value="Archaea"/>
</dbReference>
<evidence type="ECO:0000259" key="3">
    <source>
        <dbReference type="Pfam" id="PF00963"/>
    </source>
</evidence>
<name>M0LK69_HALJT</name>
<proteinExistence type="predicted"/>
<feature type="compositionally biased region" description="Low complexity" evidence="1">
    <location>
        <begin position="339"/>
        <end position="353"/>
    </location>
</feature>
<feature type="compositionally biased region" description="Low complexity" evidence="1">
    <location>
        <begin position="379"/>
        <end position="412"/>
    </location>
</feature>
<dbReference type="InterPro" id="IPR013783">
    <property type="entry name" value="Ig-like_fold"/>
</dbReference>
<evidence type="ECO:0000256" key="2">
    <source>
        <dbReference type="SAM" id="Phobius"/>
    </source>
</evidence>
<dbReference type="SUPFAM" id="SSF49384">
    <property type="entry name" value="Carbohydrate-binding domain"/>
    <property type="match status" value="1"/>
</dbReference>
<dbReference type="CDD" id="cd08547">
    <property type="entry name" value="Type_II_cohesin"/>
    <property type="match status" value="1"/>
</dbReference>
<accession>M0LK69</accession>
<evidence type="ECO:0000313" key="5">
    <source>
        <dbReference type="Proteomes" id="UP000011524"/>
    </source>
</evidence>
<dbReference type="Pfam" id="PF00963">
    <property type="entry name" value="Cohesin"/>
    <property type="match status" value="1"/>
</dbReference>
<keyword evidence="2" id="KW-0812">Transmembrane</keyword>
<dbReference type="GO" id="GO:0030246">
    <property type="term" value="F:carbohydrate binding"/>
    <property type="evidence" value="ECO:0007669"/>
    <property type="project" value="InterPro"/>
</dbReference>
<protein>
    <recommendedName>
        <fullName evidence="3">Cohesin domain-containing protein</fullName>
    </recommendedName>
</protein>
<evidence type="ECO:0000313" key="4">
    <source>
        <dbReference type="EMBL" id="EMA33453.1"/>
    </source>
</evidence>
<feature type="region of interest" description="Disordered" evidence="1">
    <location>
        <begin position="339"/>
        <end position="418"/>
    </location>
</feature>
<sequence length="443" mass="44219">MRAGRTIVVAVALTVVVGTLPMAVAALAPGSASTISVGTTVSETSGDGVAVAPGETVTVQVWTNATAVRGYQTNITFDPTIADIDSVAGSDDFDDPVTNVNNEAGWVAFNQLRPGETDDPVLAEITLTVPENASGSTQLTFVGADTKLSDSDGETVTPEAYNSIELRVDTGSSTPTDTTTPSGTDTPTATETATGTAGGAGNDTDSSDGSSDGGNNDTDDDSNANDDDDNNGGGGGGGGGGAISPPEPSFSIINTSLNRTSAAPGQSVMVSGTIENDGDDDGTFEARVYDNGTVTGANASLEIPEGEQRQVNLTVRFNSSGVHAVKLNTTNVGNVTVRAANGTTNGTMNATRNETTNGTATATVSPTSDSTASATVPDTGTATASQTTAQTTASDTGTGTTTSVSETRATTTDGSGPGFSLAAVVVSLSLLLGWLGYRRDGVQ</sequence>
<dbReference type="InterPro" id="IPR008965">
    <property type="entry name" value="CBM2/CBM3_carb-bd_dom_sf"/>
</dbReference>
<dbReference type="Gene3D" id="2.60.40.680">
    <property type="match status" value="1"/>
</dbReference>
<comment type="caution">
    <text evidence="4">The sequence shown here is derived from an EMBL/GenBank/DDBJ whole genome shotgun (WGS) entry which is preliminary data.</text>
</comment>
<feature type="compositionally biased region" description="Acidic residues" evidence="1">
    <location>
        <begin position="217"/>
        <end position="230"/>
    </location>
</feature>
<feature type="domain" description="Cohesin" evidence="3">
    <location>
        <begin position="47"/>
        <end position="157"/>
    </location>
</feature>
<feature type="compositionally biased region" description="Low complexity" evidence="1">
    <location>
        <begin position="202"/>
        <end position="216"/>
    </location>
</feature>
<organism evidence="4 5">
    <name type="scientific">Haloarcula japonica (strain ATCC 49778 / DSM 6131 / JCM 7785 / NBRC 101032 / NCIMB 13157 / TR-1)</name>
    <dbReference type="NCBI Taxonomy" id="1227453"/>
    <lineage>
        <taxon>Archaea</taxon>
        <taxon>Methanobacteriati</taxon>
        <taxon>Methanobacteriota</taxon>
        <taxon>Stenosarchaea group</taxon>
        <taxon>Halobacteria</taxon>
        <taxon>Halobacteriales</taxon>
        <taxon>Haloarculaceae</taxon>
        <taxon>Haloarcula</taxon>
    </lineage>
</organism>